<evidence type="ECO:0000313" key="3">
    <source>
        <dbReference type="Proteomes" id="UP000515847"/>
    </source>
</evidence>
<feature type="region of interest" description="Disordered" evidence="1">
    <location>
        <begin position="347"/>
        <end position="371"/>
    </location>
</feature>
<name>A0A7G6E042_THEFR</name>
<proteinExistence type="predicted"/>
<evidence type="ECO:0000313" key="2">
    <source>
        <dbReference type="EMBL" id="QNB45446.1"/>
    </source>
</evidence>
<keyword evidence="3" id="KW-1185">Reference proteome</keyword>
<accession>A0A7G6E042</accession>
<feature type="compositionally biased region" description="Basic and acidic residues" evidence="1">
    <location>
        <begin position="347"/>
        <end position="365"/>
    </location>
</feature>
<dbReference type="AlphaFoldDB" id="A0A7G6E042"/>
<dbReference type="EMBL" id="CP045798">
    <property type="protein sequence ID" value="QNB45446.1"/>
    <property type="molecule type" value="Genomic_DNA"/>
</dbReference>
<protein>
    <submittedName>
        <fullName evidence="2">DUF2325 domain-containing protein</fullName>
    </submittedName>
</protein>
<sequence>MVQNKKIHMAVHLEYYCRKCKKVVSARVHEYEPVSCFEELDKQLDSTNQPIIPFACPQCGTEQYPEDIVMYDITDGKMTRVLVDKIGSSKIPVVNGEETPYGNVMSKEEQAEYERGLAKIKDHFKEHEKEFWQNYCTFAVEKWQVVLKEINEKEYLEAYRTLGVPLQPSTANLHAWRRDAEKRFQSKTEKEIFWRAANQYIIHHEFLWTPTDSWPMDDFIRLYGRERVTYLTLHIPLPEELEKYRTIKLSQIIKKRTGETGVLFERIGQLGRELEKHKKRAGQLGQTVLELRKEINKLQEELAQTKRELARKPVVVDRQAEDARKIKEFKGLIRELREEIERLRNKLPQEEKEHSFEEDQMENKQQETAQPETDLSVLAGKTVLIVGWPNEETKGENCKIFWHDGDKVDIKLQALLKEADILVFLTRFGSHAAMWWLKEQAIEENKPIYFVKSRNVQRILQDIAEKQKTQ</sequence>
<dbReference type="RefSeq" id="WP_034423089.1">
    <property type="nucleotide sequence ID" value="NZ_CP045798.1"/>
</dbReference>
<dbReference type="KEGG" id="tfr:BR63_03400"/>
<dbReference type="OrthoDB" id="2793163at2"/>
<dbReference type="Proteomes" id="UP000515847">
    <property type="component" value="Chromosome"/>
</dbReference>
<gene>
    <name evidence="2" type="ORF">BR63_03400</name>
</gene>
<evidence type="ECO:0000256" key="1">
    <source>
        <dbReference type="SAM" id="MobiDB-lite"/>
    </source>
</evidence>
<organism evidence="2 3">
    <name type="scientific">Thermanaerosceptrum fracticalcis</name>
    <dbReference type="NCBI Taxonomy" id="1712410"/>
    <lineage>
        <taxon>Bacteria</taxon>
        <taxon>Bacillati</taxon>
        <taxon>Bacillota</taxon>
        <taxon>Clostridia</taxon>
        <taxon>Eubacteriales</taxon>
        <taxon>Peptococcaceae</taxon>
        <taxon>Thermanaerosceptrum</taxon>
    </lineage>
</organism>
<reference evidence="2 3" key="1">
    <citation type="journal article" date="2019" name="Front. Microbiol.">
        <title>Thermoanaerosceptrum fracticalcis gen. nov. sp. nov., a Novel Fumarate-Fermenting Microorganism From a Deep Fractured Carbonate Aquifer of the US Great Basin.</title>
        <authorList>
            <person name="Hamilton-Brehm S.D."/>
            <person name="Stewart L.E."/>
            <person name="Zavarin M."/>
            <person name="Caldwell M."/>
            <person name="Lawson P.A."/>
            <person name="Onstott T.C."/>
            <person name="Grzymski J."/>
            <person name="Neveux I."/>
            <person name="Lollar B.S."/>
            <person name="Russell C.E."/>
            <person name="Moser D.P."/>
        </authorList>
    </citation>
    <scope>NUCLEOTIDE SEQUENCE [LARGE SCALE GENOMIC DNA]</scope>
    <source>
        <strain evidence="2 3">DRI-13</strain>
    </source>
</reference>